<accession>A0ABP3H0H6</accession>
<keyword evidence="4" id="KW-1185">Reference proteome</keyword>
<dbReference type="InterPro" id="IPR036291">
    <property type="entry name" value="NAD(P)-bd_dom_sf"/>
</dbReference>
<dbReference type="PRINTS" id="PR00081">
    <property type="entry name" value="GDHRDH"/>
</dbReference>
<evidence type="ECO:0000256" key="2">
    <source>
        <dbReference type="ARBA" id="ARBA00023002"/>
    </source>
</evidence>
<organism evidence="3 4">
    <name type="scientific">Actinoallomurus spadix</name>
    <dbReference type="NCBI Taxonomy" id="79912"/>
    <lineage>
        <taxon>Bacteria</taxon>
        <taxon>Bacillati</taxon>
        <taxon>Actinomycetota</taxon>
        <taxon>Actinomycetes</taxon>
        <taxon>Streptosporangiales</taxon>
        <taxon>Thermomonosporaceae</taxon>
        <taxon>Actinoallomurus</taxon>
    </lineage>
</organism>
<name>A0ABP3H0H6_9ACTN</name>
<dbReference type="SUPFAM" id="SSF51735">
    <property type="entry name" value="NAD(P)-binding Rossmann-fold domains"/>
    <property type="match status" value="1"/>
</dbReference>
<evidence type="ECO:0000313" key="3">
    <source>
        <dbReference type="EMBL" id="GAA0358015.1"/>
    </source>
</evidence>
<dbReference type="Gene3D" id="3.40.50.720">
    <property type="entry name" value="NAD(P)-binding Rossmann-like Domain"/>
    <property type="match status" value="1"/>
</dbReference>
<dbReference type="PRINTS" id="PR00080">
    <property type="entry name" value="SDRFAMILY"/>
</dbReference>
<dbReference type="InterPro" id="IPR020904">
    <property type="entry name" value="Sc_DH/Rdtase_CS"/>
</dbReference>
<dbReference type="PANTHER" id="PTHR42760">
    <property type="entry name" value="SHORT-CHAIN DEHYDROGENASES/REDUCTASES FAMILY MEMBER"/>
    <property type="match status" value="1"/>
</dbReference>
<dbReference type="PROSITE" id="PS00061">
    <property type="entry name" value="ADH_SHORT"/>
    <property type="match status" value="1"/>
</dbReference>
<evidence type="ECO:0000256" key="1">
    <source>
        <dbReference type="ARBA" id="ARBA00006484"/>
    </source>
</evidence>
<comment type="similarity">
    <text evidence="1">Belongs to the short-chain dehydrogenases/reductases (SDR) family.</text>
</comment>
<dbReference type="Proteomes" id="UP001501822">
    <property type="component" value="Unassembled WGS sequence"/>
</dbReference>
<dbReference type="EMBL" id="BAAABM010000051">
    <property type="protein sequence ID" value="GAA0358015.1"/>
    <property type="molecule type" value="Genomic_DNA"/>
</dbReference>
<keyword evidence="2" id="KW-0560">Oxidoreductase</keyword>
<proteinExistence type="inferred from homology"/>
<protein>
    <submittedName>
        <fullName evidence="3">2-dehydro-3-deoxy-D-gluconate 5-dehydrogenase KduD</fullName>
    </submittedName>
</protein>
<gene>
    <name evidence="3" type="primary">kduD</name>
    <name evidence="3" type="ORF">GCM10010151_54610</name>
</gene>
<comment type="caution">
    <text evidence="3">The sequence shown here is derived from an EMBL/GenBank/DDBJ whole genome shotgun (WGS) entry which is preliminary data.</text>
</comment>
<reference evidence="4" key="1">
    <citation type="journal article" date="2019" name="Int. J. Syst. Evol. Microbiol.">
        <title>The Global Catalogue of Microorganisms (GCM) 10K type strain sequencing project: providing services to taxonomists for standard genome sequencing and annotation.</title>
        <authorList>
            <consortium name="The Broad Institute Genomics Platform"/>
            <consortium name="The Broad Institute Genome Sequencing Center for Infectious Disease"/>
            <person name="Wu L."/>
            <person name="Ma J."/>
        </authorList>
    </citation>
    <scope>NUCLEOTIDE SEQUENCE [LARGE SCALE GENOMIC DNA]</scope>
    <source>
        <strain evidence="4">JCM 3146</strain>
    </source>
</reference>
<evidence type="ECO:0000313" key="4">
    <source>
        <dbReference type="Proteomes" id="UP001501822"/>
    </source>
</evidence>
<dbReference type="RefSeq" id="WP_252798519.1">
    <property type="nucleotide sequence ID" value="NZ_BAAABM010000051.1"/>
</dbReference>
<sequence>MIRFGPQAFDLSGRLAVVTGARRGIGLAIAEALAAAGADIVAVSAHLEPTGSEVESRVTALGRECLTLSADFADRAAVADLAARLAGLDRPVDILVNNAGTIARAPAERHSDADWDHVIAVDLSSQFTLTREVGRRMLERGQGKIVFTASLLSFQGGINVPGYAAAKSGIAGLTRALANEWAGRGVNVNAIVPGYVETDNTRALREDPARHAAILDRIPAGRWGRPEDFGGVAVFLASAASDYVHGALIPVDGGWLGR</sequence>
<dbReference type="InterPro" id="IPR002347">
    <property type="entry name" value="SDR_fam"/>
</dbReference>
<dbReference type="PANTHER" id="PTHR42760:SF5">
    <property type="entry name" value="2-DEHYDRO-3-DEOXY-D-GLUCONATE 5-DEHYDROGENASE"/>
    <property type="match status" value="1"/>
</dbReference>
<dbReference type="Pfam" id="PF13561">
    <property type="entry name" value="adh_short_C2"/>
    <property type="match status" value="1"/>
</dbReference>